<accession>A0ABU2V3K0</accession>
<evidence type="ECO:0000313" key="2">
    <source>
        <dbReference type="EMBL" id="MDT0479953.1"/>
    </source>
</evidence>
<evidence type="ECO:0000313" key="3">
    <source>
        <dbReference type="Proteomes" id="UP001183824"/>
    </source>
</evidence>
<keyword evidence="1" id="KW-0812">Transmembrane</keyword>
<feature type="transmembrane region" description="Helical" evidence="1">
    <location>
        <begin position="459"/>
        <end position="483"/>
    </location>
</feature>
<dbReference type="Proteomes" id="UP001183824">
    <property type="component" value="Unassembled WGS sequence"/>
</dbReference>
<reference evidence="3" key="1">
    <citation type="submission" date="2023-07" db="EMBL/GenBank/DDBJ databases">
        <title>30 novel species of actinomycetes from the DSMZ collection.</title>
        <authorList>
            <person name="Nouioui I."/>
        </authorList>
    </citation>
    <scope>NUCLEOTIDE SEQUENCE [LARGE SCALE GENOMIC DNA]</scope>
    <source>
        <strain evidence="3">DSM 41640</strain>
    </source>
</reference>
<evidence type="ECO:0000256" key="1">
    <source>
        <dbReference type="SAM" id="Phobius"/>
    </source>
</evidence>
<feature type="transmembrane region" description="Helical" evidence="1">
    <location>
        <begin position="359"/>
        <end position="385"/>
    </location>
</feature>
<sequence>MQIKVTARTVERELGTGLFGVDVAGMPYAIIEKIRRNAGRILGNVAPMEHVDDAVAPAADEYSSGPAVCLTWALRSSWINRKVETYNFRDAEMAHCHTSIDLKIPPEAPESAPDENGTTFLLLPLMWLDKKQLSIQFDLRDEAGCPLRRIGIDASASLLGDALVAMASGKIGRDLNGSDFPRQLRRITSGECRQKADDVWRELVRPGQWGLSQQEEDLIFGDPAFERWVKNLAERHLLISVLEGVKVGQQRVLGVDYDVRTDWATSWGQMVGISPWSLLFSATASDCTNYHFEVLVPEGLHICRISLVPDPSFLWGDPNTPVAYRVWDAHYGHCVAHGCPEDGRSYNIIMDLRPSRSGWLIAAVSSSLAITTLMFVCSFFSGRILNPSDSVYPETDVPFLVTTLFLAAAAAIITIAARAGDHLLTSRLLLRFRFSMWIMVAFSFAAVLILITAGSGESLSPAFCVFGFISGFFSLLFLIALALPRPRDP</sequence>
<organism evidence="2 3">
    <name type="scientific">Streptomyces doebereineriae</name>
    <dbReference type="NCBI Taxonomy" id="3075528"/>
    <lineage>
        <taxon>Bacteria</taxon>
        <taxon>Bacillati</taxon>
        <taxon>Actinomycetota</taxon>
        <taxon>Actinomycetes</taxon>
        <taxon>Kitasatosporales</taxon>
        <taxon>Streptomycetaceae</taxon>
        <taxon>Streptomyces</taxon>
    </lineage>
</organism>
<feature type="transmembrane region" description="Helical" evidence="1">
    <location>
        <begin position="432"/>
        <end position="453"/>
    </location>
</feature>
<dbReference type="EMBL" id="JAVREZ010000002">
    <property type="protein sequence ID" value="MDT0479953.1"/>
    <property type="molecule type" value="Genomic_DNA"/>
</dbReference>
<name>A0ABU2V3K0_9ACTN</name>
<comment type="caution">
    <text evidence="2">The sequence shown here is derived from an EMBL/GenBank/DDBJ whole genome shotgun (WGS) entry which is preliminary data.</text>
</comment>
<gene>
    <name evidence="2" type="ORF">RNB18_07180</name>
</gene>
<keyword evidence="1" id="KW-1133">Transmembrane helix</keyword>
<protein>
    <submittedName>
        <fullName evidence="2">Uncharacterized protein</fullName>
    </submittedName>
</protein>
<keyword evidence="3" id="KW-1185">Reference proteome</keyword>
<keyword evidence="1" id="KW-0472">Membrane</keyword>
<proteinExistence type="predicted"/>
<feature type="transmembrane region" description="Helical" evidence="1">
    <location>
        <begin position="397"/>
        <end position="420"/>
    </location>
</feature>